<evidence type="ECO:0000313" key="10">
    <source>
        <dbReference type="EMBL" id="CDU22302.1"/>
    </source>
</evidence>
<dbReference type="GO" id="GO:0071013">
    <property type="term" value="C:catalytic step 2 spliceosome"/>
    <property type="evidence" value="ECO:0007669"/>
    <property type="project" value="TreeGrafter"/>
</dbReference>
<evidence type="ECO:0000256" key="5">
    <source>
        <dbReference type="ARBA" id="ARBA00023163"/>
    </source>
</evidence>
<dbReference type="PANTHER" id="PTHR12707">
    <property type="entry name" value="PINN"/>
    <property type="match status" value="1"/>
</dbReference>
<evidence type="ECO:0000256" key="4">
    <source>
        <dbReference type="ARBA" id="ARBA00023015"/>
    </source>
</evidence>
<dbReference type="Pfam" id="PF04696">
    <property type="entry name" value="Pinin_SDK_memA"/>
    <property type="match status" value="1"/>
</dbReference>
<keyword evidence="3" id="KW-0507">mRNA processing</keyword>
<keyword evidence="7" id="KW-0539">Nucleus</keyword>
<comment type="similarity">
    <text evidence="2">Belongs to the pinin family.</text>
</comment>
<gene>
    <name evidence="10" type="ORF">SPSC_00932</name>
</gene>
<feature type="compositionally biased region" description="Pro residues" evidence="8">
    <location>
        <begin position="19"/>
        <end position="29"/>
    </location>
</feature>
<feature type="compositionally biased region" description="Low complexity" evidence="8">
    <location>
        <begin position="61"/>
        <end position="96"/>
    </location>
</feature>
<dbReference type="GO" id="GO:0006397">
    <property type="term" value="P:mRNA processing"/>
    <property type="evidence" value="ECO:0007669"/>
    <property type="project" value="UniProtKB-KW"/>
</dbReference>
<dbReference type="OrthoDB" id="330772at2759"/>
<organism evidence="10">
    <name type="scientific">Sporisorium scitamineum</name>
    <dbReference type="NCBI Taxonomy" id="49012"/>
    <lineage>
        <taxon>Eukaryota</taxon>
        <taxon>Fungi</taxon>
        <taxon>Dikarya</taxon>
        <taxon>Basidiomycota</taxon>
        <taxon>Ustilaginomycotina</taxon>
        <taxon>Ustilaginomycetes</taxon>
        <taxon>Ustilaginales</taxon>
        <taxon>Ustilaginaceae</taxon>
        <taxon>Sporisorium</taxon>
    </lineage>
</organism>
<dbReference type="PANTHER" id="PTHR12707:SF0">
    <property type="entry name" value="PININ"/>
    <property type="match status" value="1"/>
</dbReference>
<accession>A0A127Z8K8</accession>
<comment type="subcellular location">
    <subcellularLocation>
        <location evidence="1">Nucleus</location>
    </subcellularLocation>
</comment>
<dbReference type="InterPro" id="IPR006786">
    <property type="entry name" value="Pinin_SDK_MemA"/>
</dbReference>
<evidence type="ECO:0000256" key="3">
    <source>
        <dbReference type="ARBA" id="ARBA00022664"/>
    </source>
</evidence>
<feature type="compositionally biased region" description="Basic and acidic residues" evidence="8">
    <location>
        <begin position="119"/>
        <end position="142"/>
    </location>
</feature>
<evidence type="ECO:0000259" key="9">
    <source>
        <dbReference type="Pfam" id="PF04696"/>
    </source>
</evidence>
<evidence type="ECO:0000256" key="1">
    <source>
        <dbReference type="ARBA" id="ARBA00004123"/>
    </source>
</evidence>
<protein>
    <recommendedName>
        <fullName evidence="9">Pinin/SDK/MemA protein domain-containing protein</fullName>
    </recommendedName>
</protein>
<sequence length="325" mass="36305">MQNQEVSKRQSHTASSSSSPPPSPPPPLKAPLHDEERTPDVVQPEPLVDGQRQTACRTERSPTPQSHPSSSPVQSRDPSRSPSTSRRSIKRTSTFSPVPEEQPPTSSSSSSSSTITAKPSRDPPEPPPKRSRTSTRDLDAKRRGQRLFGVLTSTLSQFKRESETDRAASAAHKRAQIEARLASKLKDSEREIDAIQRKRALMWEARQIAEQIATGDAQRKTLRGMKRRMASFLYTPPPPARRSTAEDPRLAVEIPTSLTPSRGGDRDGYAVYFLPGKTLPEQEDTLNGQEDDVDEAIDRFDDTWDAKRSDLMHQLDDIKRRSRDI</sequence>
<dbReference type="GO" id="GO:0008380">
    <property type="term" value="P:RNA splicing"/>
    <property type="evidence" value="ECO:0007669"/>
    <property type="project" value="UniProtKB-KW"/>
</dbReference>
<keyword evidence="4" id="KW-0805">Transcription regulation</keyword>
<dbReference type="AlphaFoldDB" id="A0A127Z8K8"/>
<dbReference type="EMBL" id="LK056655">
    <property type="protein sequence ID" value="CDU22302.1"/>
    <property type="molecule type" value="Genomic_DNA"/>
</dbReference>
<keyword evidence="6" id="KW-0508">mRNA splicing</keyword>
<feature type="domain" description="Pinin/SDK/MemA protein" evidence="9">
    <location>
        <begin position="140"/>
        <end position="235"/>
    </location>
</feature>
<evidence type="ECO:0000256" key="2">
    <source>
        <dbReference type="ARBA" id="ARBA00010386"/>
    </source>
</evidence>
<reference evidence="10" key="1">
    <citation type="submission" date="2014-06" db="EMBL/GenBank/DDBJ databases">
        <authorList>
            <person name="Ju J."/>
            <person name="Zhang J."/>
        </authorList>
    </citation>
    <scope>NUCLEOTIDE SEQUENCE</scope>
    <source>
        <strain evidence="10">SscI8</strain>
    </source>
</reference>
<dbReference type="InterPro" id="IPR039853">
    <property type="entry name" value="Pinin"/>
</dbReference>
<proteinExistence type="inferred from homology"/>
<evidence type="ECO:0000256" key="6">
    <source>
        <dbReference type="ARBA" id="ARBA00023187"/>
    </source>
</evidence>
<feature type="region of interest" description="Disordered" evidence="8">
    <location>
        <begin position="1"/>
        <end position="148"/>
    </location>
</feature>
<evidence type="ECO:0000256" key="7">
    <source>
        <dbReference type="ARBA" id="ARBA00023242"/>
    </source>
</evidence>
<evidence type="ECO:0000256" key="8">
    <source>
        <dbReference type="SAM" id="MobiDB-lite"/>
    </source>
</evidence>
<keyword evidence="5" id="KW-0804">Transcription</keyword>
<name>A0A127Z8K8_9BASI</name>